<dbReference type="Gene3D" id="3.40.710.10">
    <property type="entry name" value="DD-peptidase/beta-lactamase superfamily"/>
    <property type="match status" value="1"/>
</dbReference>
<dbReference type="Proteomes" id="UP000706039">
    <property type="component" value="Unassembled WGS sequence"/>
</dbReference>
<gene>
    <name evidence="2" type="ORF">K7G82_16930</name>
</gene>
<accession>A0ABS7PRL9</accession>
<evidence type="ECO:0000313" key="2">
    <source>
        <dbReference type="EMBL" id="MBY8823992.1"/>
    </source>
</evidence>
<evidence type="ECO:0000259" key="1">
    <source>
        <dbReference type="Pfam" id="PF00144"/>
    </source>
</evidence>
<comment type="caution">
    <text evidence="2">The sequence shown here is derived from an EMBL/GenBank/DDBJ whole genome shotgun (WGS) entry which is preliminary data.</text>
</comment>
<keyword evidence="3" id="KW-1185">Reference proteome</keyword>
<protein>
    <submittedName>
        <fullName evidence="2">Beta-lactamase family protein</fullName>
    </submittedName>
</protein>
<dbReference type="PANTHER" id="PTHR43319">
    <property type="entry name" value="BETA-LACTAMASE-RELATED"/>
    <property type="match status" value="1"/>
</dbReference>
<organism evidence="2 3">
    <name type="scientific">Sphingomonas colocasiae</name>
    <dbReference type="NCBI Taxonomy" id="1848973"/>
    <lineage>
        <taxon>Bacteria</taxon>
        <taxon>Pseudomonadati</taxon>
        <taxon>Pseudomonadota</taxon>
        <taxon>Alphaproteobacteria</taxon>
        <taxon>Sphingomonadales</taxon>
        <taxon>Sphingomonadaceae</taxon>
        <taxon>Sphingomonas</taxon>
    </lineage>
</organism>
<reference evidence="2 3" key="1">
    <citation type="submission" date="2021-08" db="EMBL/GenBank/DDBJ databases">
        <authorList>
            <person name="Tuo L."/>
        </authorList>
    </citation>
    <scope>NUCLEOTIDE SEQUENCE [LARGE SCALE GENOMIC DNA]</scope>
    <source>
        <strain evidence="2 3">JCM 31229</strain>
    </source>
</reference>
<proteinExistence type="predicted"/>
<dbReference type="SUPFAM" id="SSF56601">
    <property type="entry name" value="beta-lactamase/transpeptidase-like"/>
    <property type="match status" value="1"/>
</dbReference>
<dbReference type="InterPro" id="IPR052907">
    <property type="entry name" value="Beta-lactamase/esterase"/>
</dbReference>
<dbReference type="InterPro" id="IPR001466">
    <property type="entry name" value="Beta-lactam-related"/>
</dbReference>
<sequence length="374" mass="40612">MPIHGVFDPAFGAVADTFAANFRDRGEHGAAVAVYRDGRKVVDLWGGWADPARTRPWREDTIVCMMSVGKGMAALCVWMLVDRGLIEMDAPVARYWPEFAQGGKAGITVRTLITGKAGLLYADHAPDGAGYDWDVMIRALERQEPCWEPGTDHGYHSSTAGYLFGELVRRVDGRPIDTFLAQEVCDPLGADYGYGTRGADSDRVADMIPSAESHTFVQSRDPSTKLGRAWRMRPQSPDHYNDRRMREGLMPSTNGHGNARAVARIYAALACGGSLDGVHLLSAATIDRMREESWFGQCAMTDRVFRYAHGFFLNEPNMSPMGTNPLAFGHPGAGGALGFADPENRMSFSYSPSLMCAGGGLGERCAALAASVYA</sequence>
<name>A0ABS7PRL9_9SPHN</name>
<dbReference type="PANTHER" id="PTHR43319:SF3">
    <property type="entry name" value="BETA-LACTAMASE-RELATED DOMAIN-CONTAINING PROTEIN"/>
    <property type="match status" value="1"/>
</dbReference>
<dbReference type="EMBL" id="JAINVV010000008">
    <property type="protein sequence ID" value="MBY8823992.1"/>
    <property type="molecule type" value="Genomic_DNA"/>
</dbReference>
<dbReference type="Pfam" id="PF00144">
    <property type="entry name" value="Beta-lactamase"/>
    <property type="match status" value="1"/>
</dbReference>
<dbReference type="InterPro" id="IPR012338">
    <property type="entry name" value="Beta-lactam/transpept-like"/>
</dbReference>
<feature type="domain" description="Beta-lactamase-related" evidence="1">
    <location>
        <begin position="19"/>
        <end position="349"/>
    </location>
</feature>
<evidence type="ECO:0000313" key="3">
    <source>
        <dbReference type="Proteomes" id="UP000706039"/>
    </source>
</evidence>